<name>A0ACC2PKU2_9HYME</name>
<comment type="caution">
    <text evidence="1">The sequence shown here is derived from an EMBL/GenBank/DDBJ whole genome shotgun (WGS) entry which is preliminary data.</text>
</comment>
<dbReference type="Proteomes" id="UP001239111">
    <property type="component" value="Chromosome 1"/>
</dbReference>
<protein>
    <submittedName>
        <fullName evidence="1">Uncharacterized protein</fullName>
    </submittedName>
</protein>
<evidence type="ECO:0000313" key="1">
    <source>
        <dbReference type="EMBL" id="KAJ8684083.1"/>
    </source>
</evidence>
<dbReference type="EMBL" id="CM056741">
    <property type="protein sequence ID" value="KAJ8684083.1"/>
    <property type="molecule type" value="Genomic_DNA"/>
</dbReference>
<evidence type="ECO:0000313" key="2">
    <source>
        <dbReference type="Proteomes" id="UP001239111"/>
    </source>
</evidence>
<accession>A0ACC2PKU2</accession>
<keyword evidence="2" id="KW-1185">Reference proteome</keyword>
<sequence>MDCKLFSSAIFLGIALLVTLPQQTEATIQKVKVAFLYHEGDDELEASFDEAISDLEEDPNTMVHLVPLKRKVSRNSFLVMLVVCKLISEGIAAIFGPTPYGPREVVMDTRQTYEYKFVPEW</sequence>
<gene>
    <name evidence="1" type="ORF">QAD02_019875</name>
</gene>
<reference evidence="1" key="1">
    <citation type="submission" date="2023-04" db="EMBL/GenBank/DDBJ databases">
        <title>A chromosome-level genome assembly of the parasitoid wasp Eretmocerus hayati.</title>
        <authorList>
            <person name="Zhong Y."/>
            <person name="Liu S."/>
            <person name="Liu Y."/>
        </authorList>
    </citation>
    <scope>NUCLEOTIDE SEQUENCE</scope>
    <source>
        <strain evidence="1">ZJU_SS_LIU_2023</strain>
    </source>
</reference>
<proteinExistence type="predicted"/>
<organism evidence="1 2">
    <name type="scientific">Eretmocerus hayati</name>
    <dbReference type="NCBI Taxonomy" id="131215"/>
    <lineage>
        <taxon>Eukaryota</taxon>
        <taxon>Metazoa</taxon>
        <taxon>Ecdysozoa</taxon>
        <taxon>Arthropoda</taxon>
        <taxon>Hexapoda</taxon>
        <taxon>Insecta</taxon>
        <taxon>Pterygota</taxon>
        <taxon>Neoptera</taxon>
        <taxon>Endopterygota</taxon>
        <taxon>Hymenoptera</taxon>
        <taxon>Apocrita</taxon>
        <taxon>Proctotrupomorpha</taxon>
        <taxon>Chalcidoidea</taxon>
        <taxon>Aphelinidae</taxon>
        <taxon>Aphelininae</taxon>
        <taxon>Eretmocerus</taxon>
    </lineage>
</organism>